<proteinExistence type="predicted"/>
<gene>
    <name evidence="1" type="ORF">H8J20_16615</name>
</gene>
<evidence type="ECO:0000313" key="2">
    <source>
        <dbReference type="Proteomes" id="UP000659084"/>
    </source>
</evidence>
<protein>
    <submittedName>
        <fullName evidence="1">Uncharacterized protein</fullName>
    </submittedName>
</protein>
<accession>A0AAW3WTH6</accession>
<dbReference type="RefSeq" id="WP_179253178.1">
    <property type="nucleotide sequence ID" value="NZ_JACBIV010000015.1"/>
</dbReference>
<dbReference type="AlphaFoldDB" id="A0AAW3WTH6"/>
<organism evidence="1 2">
    <name type="scientific">Serratia fonticola</name>
    <dbReference type="NCBI Taxonomy" id="47917"/>
    <lineage>
        <taxon>Bacteria</taxon>
        <taxon>Pseudomonadati</taxon>
        <taxon>Pseudomonadota</taxon>
        <taxon>Gammaproteobacteria</taxon>
        <taxon>Enterobacterales</taxon>
        <taxon>Yersiniaceae</taxon>
        <taxon>Serratia</taxon>
    </lineage>
</organism>
<reference evidence="1" key="1">
    <citation type="submission" date="2020-08" db="EMBL/GenBank/DDBJ databases">
        <title>Food and environmental bacterial isolates.</title>
        <authorList>
            <person name="Richter L."/>
            <person name="Du Plessis E.M."/>
            <person name="Duvenage S."/>
            <person name="Allam M."/>
            <person name="Korsten L."/>
        </authorList>
    </citation>
    <scope>NUCLEOTIDE SEQUENCE</scope>
    <source>
        <strain evidence="1">UPMP2127</strain>
    </source>
</reference>
<comment type="caution">
    <text evidence="1">The sequence shown here is derived from an EMBL/GenBank/DDBJ whole genome shotgun (WGS) entry which is preliminary data.</text>
</comment>
<sequence>MNNDINIRREFGYYAELHDTLMSMKKNELIISDQDMFVQRLRKSGMNSFPDMPLIKYEKGMRVPKGCAQEVLSSISEMLKKDIELPKEAKFYLYEAIDAYLDGKYGLEEALFLKLNYEKESKEKTEFKNVIDGYLHVRIAIMYHMDYKWSDLVSFRNESGFSFFDELSDELCYIHKLGIYNSKNESLVVHGVSLSPEKIKNRIISKKINEILLWTGRAYMEDQQGHLRDYNSYLNYKKTKAANKIIDASKRYDELRLLEKYWSVQHELSDFETFDSWLETLRGSI</sequence>
<dbReference type="EMBL" id="JACNYO010000017">
    <property type="protein sequence ID" value="MBC3213772.1"/>
    <property type="molecule type" value="Genomic_DNA"/>
</dbReference>
<dbReference type="Proteomes" id="UP000659084">
    <property type="component" value="Unassembled WGS sequence"/>
</dbReference>
<evidence type="ECO:0000313" key="1">
    <source>
        <dbReference type="EMBL" id="MBC3213772.1"/>
    </source>
</evidence>
<name>A0AAW3WTH6_SERFO</name>